<dbReference type="GO" id="GO:0031177">
    <property type="term" value="F:phosphopantetheine binding"/>
    <property type="evidence" value="ECO:0007669"/>
    <property type="project" value="TreeGrafter"/>
</dbReference>
<dbReference type="Gene3D" id="3.30.300.30">
    <property type="match status" value="1"/>
</dbReference>
<dbReference type="InterPro" id="IPR010071">
    <property type="entry name" value="AA_adenyl_dom"/>
</dbReference>
<dbReference type="SUPFAM" id="SSF56801">
    <property type="entry name" value="Acetyl-CoA synthetase-like"/>
    <property type="match status" value="1"/>
</dbReference>
<dbReference type="InterPro" id="IPR025110">
    <property type="entry name" value="AMP-bd_C"/>
</dbReference>
<dbReference type="Proteomes" id="UP000264071">
    <property type="component" value="Unassembled WGS sequence"/>
</dbReference>
<protein>
    <submittedName>
        <fullName evidence="3">Amino acid adenylation domain-containing protein</fullName>
    </submittedName>
</protein>
<dbReference type="GO" id="GO:0043041">
    <property type="term" value="P:amino acid activation for nonribosomal peptide biosynthetic process"/>
    <property type="evidence" value="ECO:0007669"/>
    <property type="project" value="TreeGrafter"/>
</dbReference>
<evidence type="ECO:0000259" key="2">
    <source>
        <dbReference type="Pfam" id="PF13193"/>
    </source>
</evidence>
<dbReference type="Pfam" id="PF00501">
    <property type="entry name" value="AMP-binding"/>
    <property type="match status" value="1"/>
</dbReference>
<dbReference type="Gene3D" id="3.40.50.12780">
    <property type="entry name" value="N-terminal domain of ligase-like"/>
    <property type="match status" value="1"/>
</dbReference>
<proteinExistence type="predicted"/>
<evidence type="ECO:0000259" key="1">
    <source>
        <dbReference type="Pfam" id="PF00501"/>
    </source>
</evidence>
<dbReference type="Pfam" id="PF13193">
    <property type="entry name" value="AMP-binding_C"/>
    <property type="match status" value="1"/>
</dbReference>
<accession>A0A3D4VBZ9</accession>
<gene>
    <name evidence="3" type="ORF">DGD08_15580</name>
</gene>
<evidence type="ECO:0000313" key="4">
    <source>
        <dbReference type="Proteomes" id="UP000264071"/>
    </source>
</evidence>
<dbReference type="GO" id="GO:0005737">
    <property type="term" value="C:cytoplasm"/>
    <property type="evidence" value="ECO:0007669"/>
    <property type="project" value="TreeGrafter"/>
</dbReference>
<organism evidence="3 4">
    <name type="scientific">Gemmatimonas aurantiaca</name>
    <dbReference type="NCBI Taxonomy" id="173480"/>
    <lineage>
        <taxon>Bacteria</taxon>
        <taxon>Pseudomonadati</taxon>
        <taxon>Gemmatimonadota</taxon>
        <taxon>Gemmatimonadia</taxon>
        <taxon>Gemmatimonadales</taxon>
        <taxon>Gemmatimonadaceae</taxon>
        <taxon>Gemmatimonas</taxon>
    </lineage>
</organism>
<dbReference type="PANTHER" id="PTHR45527:SF1">
    <property type="entry name" value="FATTY ACID SYNTHASE"/>
    <property type="match status" value="1"/>
</dbReference>
<dbReference type="GO" id="GO:0044550">
    <property type="term" value="P:secondary metabolite biosynthetic process"/>
    <property type="evidence" value="ECO:0007669"/>
    <property type="project" value="TreeGrafter"/>
</dbReference>
<dbReference type="InterPro" id="IPR042099">
    <property type="entry name" value="ANL_N_sf"/>
</dbReference>
<name>A0A3D4VBZ9_9BACT</name>
<feature type="domain" description="AMP-binding enzyme C-terminal" evidence="2">
    <location>
        <begin position="447"/>
        <end position="523"/>
    </location>
</feature>
<reference evidence="3 4" key="1">
    <citation type="journal article" date="2018" name="Nat. Biotechnol.">
        <title>A standardized bacterial taxonomy based on genome phylogeny substantially revises the tree of life.</title>
        <authorList>
            <person name="Parks D.H."/>
            <person name="Chuvochina M."/>
            <person name="Waite D.W."/>
            <person name="Rinke C."/>
            <person name="Skarshewski A."/>
            <person name="Chaumeil P.A."/>
            <person name="Hugenholtz P."/>
        </authorList>
    </citation>
    <scope>NUCLEOTIDE SEQUENCE [LARGE SCALE GENOMIC DNA]</scope>
    <source>
        <strain evidence="3">UBA8844</strain>
    </source>
</reference>
<evidence type="ECO:0000313" key="3">
    <source>
        <dbReference type="EMBL" id="HCT58625.1"/>
    </source>
</evidence>
<sequence>MPLTSIAMSKRLPSLAQLVSDAAGRFHDRPALAGHVGVVTYGELDTSARHWATALRQHGVPQGGRVGVLGNRSRVTYIGALAAAYAGAAFVPLNTKLHLDRVRRISRLAELDAVIVEPDALGVLDLLLEEMPSLKLILAPESVLTARVGGIATCDRTTLPVNAEAPCLAPDRDALAYLLFTSGTTGTPKGVGVTQGNVAAYLEQARARFAFAPTDRFSQMFEQSFDVSIFDLFVAWASGAAVHTLAARQLVAPASYIEQEGITVFSCVPSVLSLMKQRNALRPGRFASVRYSMFAGEALTVENAREWAAAAPNSVIENQYGPTETTVVVTGFRWCSRDCREYPNGYIPIGAAFPGVDARIVTSELRDVAPGASGELLIGGPQTVPGYWRDGTLTRERFVDLPTDGGERQRYYRTGDLVRSLPSGDIAYLGRVDHQLKVLGRRVEPAEVEAIARQVPGVTDAVAVGWPLEDGRAVALTLFVLASCGDEQLSGEVTQSIALRVEPFLVPRTVIPCREFPTNANGKVDRAALLDTLRESALVAT</sequence>
<dbReference type="AlphaFoldDB" id="A0A3D4VBZ9"/>
<dbReference type="InterPro" id="IPR045851">
    <property type="entry name" value="AMP-bd_C_sf"/>
</dbReference>
<dbReference type="PANTHER" id="PTHR45527">
    <property type="entry name" value="NONRIBOSOMAL PEPTIDE SYNTHETASE"/>
    <property type="match status" value="1"/>
</dbReference>
<dbReference type="PROSITE" id="PS00455">
    <property type="entry name" value="AMP_BINDING"/>
    <property type="match status" value="1"/>
</dbReference>
<dbReference type="InterPro" id="IPR000873">
    <property type="entry name" value="AMP-dep_synth/lig_dom"/>
</dbReference>
<feature type="domain" description="AMP-dependent synthetase/ligase" evidence="1">
    <location>
        <begin position="21"/>
        <end position="388"/>
    </location>
</feature>
<comment type="caution">
    <text evidence="3">The sequence shown here is derived from an EMBL/GenBank/DDBJ whole genome shotgun (WGS) entry which is preliminary data.</text>
</comment>
<dbReference type="NCBIfam" id="TIGR01733">
    <property type="entry name" value="AA-adenyl-dom"/>
    <property type="match status" value="1"/>
</dbReference>
<dbReference type="EMBL" id="DPIY01000011">
    <property type="protein sequence ID" value="HCT58625.1"/>
    <property type="molecule type" value="Genomic_DNA"/>
</dbReference>
<dbReference type="InterPro" id="IPR020845">
    <property type="entry name" value="AMP-binding_CS"/>
</dbReference>